<dbReference type="GO" id="GO:0032543">
    <property type="term" value="P:mitochondrial translation"/>
    <property type="evidence" value="ECO:0007669"/>
    <property type="project" value="InterPro"/>
</dbReference>
<dbReference type="GO" id="GO:0005761">
    <property type="term" value="C:mitochondrial ribosome"/>
    <property type="evidence" value="ECO:0007669"/>
    <property type="project" value="InterPro"/>
</dbReference>
<proteinExistence type="predicted"/>
<dbReference type="PROSITE" id="PS51808">
    <property type="entry name" value="CHCH"/>
    <property type="match status" value="1"/>
</dbReference>
<dbReference type="AlphaFoldDB" id="A0A9J7KT64"/>
<dbReference type="GO" id="GO:0005654">
    <property type="term" value="C:nucleoplasm"/>
    <property type="evidence" value="ECO:0000318"/>
    <property type="project" value="GO_Central"/>
</dbReference>
<reference evidence="3" key="1">
    <citation type="journal article" date="2020" name="Nat. Ecol. Evol.">
        <title>Deeply conserved synteny resolves early events in vertebrate evolution.</title>
        <authorList>
            <person name="Simakov O."/>
            <person name="Marletaz F."/>
            <person name="Yue J.X."/>
            <person name="O'Connell B."/>
            <person name="Jenkins J."/>
            <person name="Brandt A."/>
            <person name="Calef R."/>
            <person name="Tung C.H."/>
            <person name="Huang T.K."/>
            <person name="Schmutz J."/>
            <person name="Satoh N."/>
            <person name="Yu J.K."/>
            <person name="Putnam N.H."/>
            <person name="Green R.E."/>
            <person name="Rokhsar D.S."/>
        </authorList>
    </citation>
    <scope>NUCLEOTIDE SEQUENCE [LARGE SCALE GENOMIC DNA]</scope>
    <source>
        <strain evidence="3">S238N-H82</strain>
    </source>
</reference>
<dbReference type="KEGG" id="bfo:118411192"/>
<evidence type="ECO:0000259" key="2">
    <source>
        <dbReference type="Pfam" id="PF06747"/>
    </source>
</evidence>
<dbReference type="PANTHER" id="PTHR31278">
    <property type="entry name" value="CHCHD1"/>
    <property type="match status" value="1"/>
</dbReference>
<organism evidence="3 4">
    <name type="scientific">Branchiostoma floridae</name>
    <name type="common">Florida lancelet</name>
    <name type="synonym">Amphioxus</name>
    <dbReference type="NCBI Taxonomy" id="7739"/>
    <lineage>
        <taxon>Eukaryota</taxon>
        <taxon>Metazoa</taxon>
        <taxon>Chordata</taxon>
        <taxon>Cephalochordata</taxon>
        <taxon>Leptocardii</taxon>
        <taxon>Amphioxiformes</taxon>
        <taxon>Branchiostomatidae</taxon>
        <taxon>Branchiostoma</taxon>
    </lineage>
</organism>
<protein>
    <submittedName>
        <fullName evidence="4">Coiled-coil-helix-coiled-coil-helix domain-containing protein 1-like</fullName>
    </submittedName>
</protein>
<evidence type="ECO:0000313" key="3">
    <source>
        <dbReference type="Proteomes" id="UP000001554"/>
    </source>
</evidence>
<feature type="domain" description="CHCH" evidence="2">
    <location>
        <begin position="48"/>
        <end position="81"/>
    </location>
</feature>
<dbReference type="Pfam" id="PF06747">
    <property type="entry name" value="CHCH"/>
    <property type="match status" value="1"/>
</dbReference>
<keyword evidence="3" id="KW-1185">Reference proteome</keyword>
<dbReference type="OMA" id="ATCLTEM"/>
<dbReference type="Proteomes" id="UP000001554">
    <property type="component" value="Chromosome 3"/>
</dbReference>
<dbReference type="InterPro" id="IPR010625">
    <property type="entry name" value="CHCH"/>
</dbReference>
<accession>A0A9J7KT64</accession>
<dbReference type="GeneID" id="118411192"/>
<dbReference type="SUPFAM" id="SSF47072">
    <property type="entry name" value="Cysteine alpha-hairpin motif"/>
    <property type="match status" value="1"/>
</dbReference>
<sequence>MARIPPGLIINPAPGVRYKVPAVKKLTKELILKDKVKFQKNRLGAATCLTEMSLMMACWKENDYKDSACAKEITAFHKCTEEATKERRRVKAADLKGVVQEGRLSSRNINKLLPRFPHPVKPH</sequence>
<evidence type="ECO:0000313" key="4">
    <source>
        <dbReference type="RefSeq" id="XP_035669164.1"/>
    </source>
</evidence>
<name>A0A9J7KT64_BRAFL</name>
<evidence type="ECO:0000256" key="1">
    <source>
        <dbReference type="ARBA" id="ARBA00023157"/>
    </source>
</evidence>
<gene>
    <name evidence="4" type="primary">LOC118411192</name>
</gene>
<dbReference type="OrthoDB" id="5825849at2759"/>
<dbReference type="RefSeq" id="XP_035669164.1">
    <property type="nucleotide sequence ID" value="XM_035813271.1"/>
</dbReference>
<dbReference type="GO" id="GO:0005739">
    <property type="term" value="C:mitochondrion"/>
    <property type="evidence" value="ECO:0000318"/>
    <property type="project" value="GO_Central"/>
</dbReference>
<dbReference type="PANTHER" id="PTHR31278:SF2">
    <property type="entry name" value="SMALL RIBOSOMAL SUBUNIT PROTEIN MS37"/>
    <property type="match status" value="1"/>
</dbReference>
<dbReference type="InterPro" id="IPR009069">
    <property type="entry name" value="Cys_alpha_HP_mot_SF"/>
</dbReference>
<dbReference type="Gene3D" id="1.10.287.1130">
    <property type="entry name" value="CytochromE C oxidase copper chaperone"/>
    <property type="match status" value="1"/>
</dbReference>
<dbReference type="InterPro" id="IPR033620">
    <property type="entry name" value="Ribosomal_mS37_met"/>
</dbReference>
<keyword evidence="1" id="KW-1015">Disulfide bond</keyword>
<reference evidence="4" key="2">
    <citation type="submission" date="2025-08" db="UniProtKB">
        <authorList>
            <consortium name="RefSeq"/>
        </authorList>
    </citation>
    <scope>IDENTIFICATION</scope>
    <source>
        <strain evidence="4">S238N-H82</strain>
        <tissue evidence="4">Testes</tissue>
    </source>
</reference>